<feature type="chain" id="PRO_5038447747" evidence="1">
    <location>
        <begin position="34"/>
        <end position="199"/>
    </location>
</feature>
<gene>
    <name evidence="3" type="ORF">HCN56_11355</name>
</gene>
<accession>A0A7X6HZ14</accession>
<evidence type="ECO:0000313" key="4">
    <source>
        <dbReference type="Proteomes" id="UP000578686"/>
    </source>
</evidence>
<protein>
    <submittedName>
        <fullName evidence="3">DUF4232 domain-containing protein</fullName>
    </submittedName>
</protein>
<feature type="domain" description="DUF4232" evidence="2">
    <location>
        <begin position="63"/>
        <end position="189"/>
    </location>
</feature>
<sequence length="199" mass="20305">MASSLPRRPRFRTAVTVAAAVAALGVTAGIATAGGASGGPVATPAPAGTPVAVADEYDELVLCEGSNTDIAAEPLERPLNRLLLTATNTGDSNCVLLEYPSLWHEGAQAVPPAFEESRPAWPVVLAPGESGYASVALSATDGSGGDGATYDALTVGFSLLGHGSYGQDVDLELPDGGVYIDDTLSVTYWLDTVDDAVIW</sequence>
<organism evidence="3 4">
    <name type="scientific">Streptomyces lonarensis</name>
    <dbReference type="NCBI Taxonomy" id="700599"/>
    <lineage>
        <taxon>Bacteria</taxon>
        <taxon>Bacillati</taxon>
        <taxon>Actinomycetota</taxon>
        <taxon>Actinomycetes</taxon>
        <taxon>Kitasatosporales</taxon>
        <taxon>Streptomycetaceae</taxon>
        <taxon>Streptomyces</taxon>
    </lineage>
</organism>
<dbReference type="AlphaFoldDB" id="A0A7X6HZ14"/>
<dbReference type="Pfam" id="PF14016">
    <property type="entry name" value="DUF4232"/>
    <property type="match status" value="1"/>
</dbReference>
<evidence type="ECO:0000313" key="3">
    <source>
        <dbReference type="EMBL" id="NJQ06161.1"/>
    </source>
</evidence>
<name>A0A7X6HZ14_9ACTN</name>
<dbReference type="RefSeq" id="WP_167969959.1">
    <property type="nucleotide sequence ID" value="NZ_BHZG01000121.1"/>
</dbReference>
<keyword evidence="1" id="KW-0732">Signal</keyword>
<keyword evidence="4" id="KW-1185">Reference proteome</keyword>
<feature type="signal peptide" evidence="1">
    <location>
        <begin position="1"/>
        <end position="33"/>
    </location>
</feature>
<reference evidence="3 4" key="1">
    <citation type="submission" date="2020-03" db="EMBL/GenBank/DDBJ databases">
        <title>Draft genome of Streptomyces sp. ventii, isolated from the Axial Seamount in the Pacific Ocean, and resequencing of the two type strains Streptomyces lonarensis strain NCL 716 and Streptomyces bohaiensis strain 11A07.</title>
        <authorList>
            <person name="Loughran R.M."/>
            <person name="Pfannmuller K.M."/>
            <person name="Wasson B.J."/>
            <person name="Deadmond M.C."/>
            <person name="Paddock B.E."/>
            <person name="Koyack M.J."/>
            <person name="Gallegos D.A."/>
            <person name="Mitchell E.A."/>
            <person name="Ushijima B."/>
            <person name="Saw J.H."/>
            <person name="Mcphail K.L."/>
            <person name="Videau P."/>
        </authorList>
    </citation>
    <scope>NUCLEOTIDE SEQUENCE [LARGE SCALE GENOMIC DNA]</scope>
    <source>
        <strain evidence="3 4">NCL716</strain>
    </source>
</reference>
<proteinExistence type="predicted"/>
<dbReference type="EMBL" id="JAAVJD010000068">
    <property type="protein sequence ID" value="NJQ06161.1"/>
    <property type="molecule type" value="Genomic_DNA"/>
</dbReference>
<evidence type="ECO:0000256" key="1">
    <source>
        <dbReference type="SAM" id="SignalP"/>
    </source>
</evidence>
<dbReference type="Proteomes" id="UP000578686">
    <property type="component" value="Unassembled WGS sequence"/>
</dbReference>
<dbReference type="InterPro" id="IPR025326">
    <property type="entry name" value="DUF4232"/>
</dbReference>
<evidence type="ECO:0000259" key="2">
    <source>
        <dbReference type="Pfam" id="PF14016"/>
    </source>
</evidence>
<comment type="caution">
    <text evidence="3">The sequence shown here is derived from an EMBL/GenBank/DDBJ whole genome shotgun (WGS) entry which is preliminary data.</text>
</comment>